<dbReference type="Gene3D" id="1.10.10.60">
    <property type="entry name" value="Homeodomain-like"/>
    <property type="match status" value="1"/>
</dbReference>
<keyword evidence="2" id="KW-0238">DNA-binding</keyword>
<evidence type="ECO:0000259" key="4">
    <source>
        <dbReference type="PROSITE" id="PS01124"/>
    </source>
</evidence>
<accession>A0A2M8R9D8</accession>
<feature type="domain" description="HTH araC/xylS-type" evidence="4">
    <location>
        <begin position="194"/>
        <end position="292"/>
    </location>
</feature>
<dbReference type="AlphaFoldDB" id="A0A2M8R9D8"/>
<proteinExistence type="predicted"/>
<reference evidence="5 6" key="1">
    <citation type="submission" date="2017-11" db="EMBL/GenBank/DDBJ databases">
        <title>Bradyrhizobium forestalis sp. nov., an efficient nitrogen-fixing bacterium isolated from nodules of forest legume species in the Amazon.</title>
        <authorList>
            <person name="Costa E.M."/>
            <person name="Guimaraes A."/>
            <person name="Carvalho T.S."/>
            <person name="Rodrigues T.L."/>
            <person name="Ribeiro P.R.A."/>
            <person name="Lebbe L."/>
            <person name="Willems A."/>
            <person name="Moreira F.M.S."/>
        </authorList>
    </citation>
    <scope>NUCLEOTIDE SEQUENCE [LARGE SCALE GENOMIC DNA]</scope>
    <source>
        <strain evidence="5 6">INPA54B</strain>
    </source>
</reference>
<evidence type="ECO:0000256" key="2">
    <source>
        <dbReference type="ARBA" id="ARBA00023125"/>
    </source>
</evidence>
<dbReference type="SMART" id="SM00342">
    <property type="entry name" value="HTH_ARAC"/>
    <property type="match status" value="1"/>
</dbReference>
<protein>
    <submittedName>
        <fullName evidence="5">AraC family transcriptional regulator</fullName>
    </submittedName>
</protein>
<dbReference type="InterPro" id="IPR018060">
    <property type="entry name" value="HTH_AraC"/>
</dbReference>
<keyword evidence="1" id="KW-0805">Transcription regulation</keyword>
<evidence type="ECO:0000256" key="3">
    <source>
        <dbReference type="ARBA" id="ARBA00023163"/>
    </source>
</evidence>
<keyword evidence="6" id="KW-1185">Reference proteome</keyword>
<comment type="caution">
    <text evidence="5">The sequence shown here is derived from an EMBL/GenBank/DDBJ whole genome shotgun (WGS) entry which is preliminary data.</text>
</comment>
<evidence type="ECO:0000256" key="1">
    <source>
        <dbReference type="ARBA" id="ARBA00023015"/>
    </source>
</evidence>
<dbReference type="InterPro" id="IPR009057">
    <property type="entry name" value="Homeodomain-like_sf"/>
</dbReference>
<evidence type="ECO:0000313" key="5">
    <source>
        <dbReference type="EMBL" id="PJG54455.1"/>
    </source>
</evidence>
<keyword evidence="3" id="KW-0804">Transcription</keyword>
<dbReference type="PANTHER" id="PTHR46796:SF6">
    <property type="entry name" value="ARAC SUBFAMILY"/>
    <property type="match status" value="1"/>
</dbReference>
<dbReference type="Proteomes" id="UP000231194">
    <property type="component" value="Unassembled WGS sequence"/>
</dbReference>
<name>A0A2M8R9D8_9BRAD</name>
<dbReference type="InterPro" id="IPR050204">
    <property type="entry name" value="AraC_XylS_family_regulators"/>
</dbReference>
<sequence>MALLIRPEELPRWVPGELLRCSAGQGWKGVELRTYRYSGLDVPVPAMADFMIVSYKRGSTMMERRFEGRWTRTECHPGDISLLTRSQASHWHWTEQIDVSHVYLSDAVVSRVAADVLERPIAAVRLHDILRTQSPIVTEAVKAISREASGNGIGGALYVDALSTQLVVNLLRNFASVQFVDKSGRGELPPAIRKRIVDYVEARIDQALSLEELAEVASMGVWTFGKRFRASFQTSPHQYVVDRRLEKAQQMLALGRLPVKAIASECGFADQAHLTRVMRARLGRTPAALRDDDSSR</sequence>
<organism evidence="5 6">
    <name type="scientific">Bradyrhizobium forestalis</name>
    <dbReference type="NCBI Taxonomy" id="1419263"/>
    <lineage>
        <taxon>Bacteria</taxon>
        <taxon>Pseudomonadati</taxon>
        <taxon>Pseudomonadota</taxon>
        <taxon>Alphaproteobacteria</taxon>
        <taxon>Hyphomicrobiales</taxon>
        <taxon>Nitrobacteraceae</taxon>
        <taxon>Bradyrhizobium</taxon>
    </lineage>
</organism>
<dbReference type="EMBL" id="PGVG01000010">
    <property type="protein sequence ID" value="PJG54455.1"/>
    <property type="molecule type" value="Genomic_DNA"/>
</dbReference>
<dbReference type="RefSeq" id="WP_100232647.1">
    <property type="nucleotide sequence ID" value="NZ_PGVG01000010.1"/>
</dbReference>
<dbReference type="SUPFAM" id="SSF46689">
    <property type="entry name" value="Homeodomain-like"/>
    <property type="match status" value="2"/>
</dbReference>
<dbReference type="Pfam" id="PF12833">
    <property type="entry name" value="HTH_18"/>
    <property type="match status" value="1"/>
</dbReference>
<dbReference type="GO" id="GO:0003700">
    <property type="term" value="F:DNA-binding transcription factor activity"/>
    <property type="evidence" value="ECO:0007669"/>
    <property type="project" value="InterPro"/>
</dbReference>
<evidence type="ECO:0000313" key="6">
    <source>
        <dbReference type="Proteomes" id="UP000231194"/>
    </source>
</evidence>
<dbReference type="PANTHER" id="PTHR46796">
    <property type="entry name" value="HTH-TYPE TRANSCRIPTIONAL ACTIVATOR RHAS-RELATED"/>
    <property type="match status" value="1"/>
</dbReference>
<dbReference type="GO" id="GO:0043565">
    <property type="term" value="F:sequence-specific DNA binding"/>
    <property type="evidence" value="ECO:0007669"/>
    <property type="project" value="InterPro"/>
</dbReference>
<dbReference type="PROSITE" id="PS01124">
    <property type="entry name" value="HTH_ARAC_FAMILY_2"/>
    <property type="match status" value="1"/>
</dbReference>
<dbReference type="OrthoDB" id="8334882at2"/>
<gene>
    <name evidence="5" type="ORF">CVM73_14545</name>
</gene>